<feature type="transmembrane region" description="Helical" evidence="1">
    <location>
        <begin position="15"/>
        <end position="36"/>
    </location>
</feature>
<sequence>MPEDDIRQEFDPLELLGQVALTMTALIEVLVAKGLLSRDEIEQKLADIAGPGPESEAPPRIIRP</sequence>
<dbReference type="AlphaFoldDB" id="A0A7C4GCW2"/>
<protein>
    <submittedName>
        <fullName evidence="2">Uncharacterized protein</fullName>
    </submittedName>
</protein>
<evidence type="ECO:0000313" key="2">
    <source>
        <dbReference type="EMBL" id="HGK27577.1"/>
    </source>
</evidence>
<keyword evidence="1" id="KW-1133">Transmembrane helix</keyword>
<evidence type="ECO:0000256" key="1">
    <source>
        <dbReference type="SAM" id="Phobius"/>
    </source>
</evidence>
<keyword evidence="1" id="KW-0472">Membrane</keyword>
<proteinExistence type="predicted"/>
<reference evidence="2" key="1">
    <citation type="journal article" date="2020" name="mSystems">
        <title>Genome- and Community-Level Interaction Insights into Carbon Utilization and Element Cycling Functions of Hydrothermarchaeota in Hydrothermal Sediment.</title>
        <authorList>
            <person name="Zhou Z."/>
            <person name="Liu Y."/>
            <person name="Xu W."/>
            <person name="Pan J."/>
            <person name="Luo Z.H."/>
            <person name="Li M."/>
        </authorList>
    </citation>
    <scope>NUCLEOTIDE SEQUENCE [LARGE SCALE GENOMIC DNA]</scope>
    <source>
        <strain evidence="2">SpSt-488</strain>
    </source>
</reference>
<organism evidence="2">
    <name type="scientific">candidate division WOR-3 bacterium</name>
    <dbReference type="NCBI Taxonomy" id="2052148"/>
    <lineage>
        <taxon>Bacteria</taxon>
        <taxon>Bacteria division WOR-3</taxon>
    </lineage>
</organism>
<keyword evidence="1" id="KW-0812">Transmembrane</keyword>
<accession>A0A7C4GCW2</accession>
<name>A0A7C4GCW2_UNCW3</name>
<gene>
    <name evidence="2" type="ORF">ENS41_01290</name>
</gene>
<dbReference type="EMBL" id="DSUT01000023">
    <property type="protein sequence ID" value="HGK27577.1"/>
    <property type="molecule type" value="Genomic_DNA"/>
</dbReference>
<comment type="caution">
    <text evidence="2">The sequence shown here is derived from an EMBL/GenBank/DDBJ whole genome shotgun (WGS) entry which is preliminary data.</text>
</comment>